<comment type="caution">
    <text evidence="5">The sequence shown here is derived from an EMBL/GenBank/DDBJ whole genome shotgun (WGS) entry which is preliminary data.</text>
</comment>
<dbReference type="SUPFAM" id="SSF46785">
    <property type="entry name" value="Winged helix' DNA-binding domain"/>
    <property type="match status" value="1"/>
</dbReference>
<evidence type="ECO:0000313" key="5">
    <source>
        <dbReference type="EMBL" id="MEL4304703.1"/>
    </source>
</evidence>
<keyword evidence="2" id="KW-0238">DNA-binding</keyword>
<name>A0ABU9KUR0_9EURY</name>
<dbReference type="Gene3D" id="1.10.10.10">
    <property type="entry name" value="Winged helix-like DNA-binding domain superfamily/Winged helix DNA-binding domain"/>
    <property type="match status" value="1"/>
</dbReference>
<keyword evidence="1" id="KW-0805">Transcription regulation</keyword>
<dbReference type="SMART" id="SM00347">
    <property type="entry name" value="HTH_MARR"/>
    <property type="match status" value="1"/>
</dbReference>
<evidence type="ECO:0000256" key="3">
    <source>
        <dbReference type="ARBA" id="ARBA00023163"/>
    </source>
</evidence>
<accession>A0ABU9KUR0</accession>
<dbReference type="InterPro" id="IPR011991">
    <property type="entry name" value="ArsR-like_HTH"/>
</dbReference>
<gene>
    <name evidence="5" type="ORF">WOA13_02455</name>
</gene>
<evidence type="ECO:0000259" key="4">
    <source>
        <dbReference type="PROSITE" id="PS50995"/>
    </source>
</evidence>
<dbReference type="InterPro" id="IPR036388">
    <property type="entry name" value="WH-like_DNA-bd_sf"/>
</dbReference>
<dbReference type="PANTHER" id="PTHR42756">
    <property type="entry name" value="TRANSCRIPTIONAL REGULATOR, MARR"/>
    <property type="match status" value="1"/>
</dbReference>
<dbReference type="InterPro" id="IPR036390">
    <property type="entry name" value="WH_DNA-bd_sf"/>
</dbReference>
<dbReference type="RefSeq" id="WP_342126411.1">
    <property type="nucleotide sequence ID" value="NZ_JBCAUS010000002.1"/>
</dbReference>
<dbReference type="Proteomes" id="UP001396646">
    <property type="component" value="Unassembled WGS sequence"/>
</dbReference>
<keyword evidence="6" id="KW-1185">Reference proteome</keyword>
<protein>
    <submittedName>
        <fullName evidence="5">MarR family transcriptional regulator</fullName>
    </submittedName>
</protein>
<dbReference type="Pfam" id="PF01047">
    <property type="entry name" value="MarR"/>
    <property type="match status" value="1"/>
</dbReference>
<evidence type="ECO:0000256" key="1">
    <source>
        <dbReference type="ARBA" id="ARBA00023015"/>
    </source>
</evidence>
<organism evidence="5 6">
    <name type="scientific">Methanococcoides cohabitans</name>
    <dbReference type="NCBI Taxonomy" id="3136559"/>
    <lineage>
        <taxon>Archaea</taxon>
        <taxon>Methanobacteriati</taxon>
        <taxon>Methanobacteriota</taxon>
        <taxon>Stenosarchaea group</taxon>
        <taxon>Methanomicrobia</taxon>
        <taxon>Methanosarcinales</taxon>
        <taxon>Methanosarcinaceae</taxon>
        <taxon>Methanococcoides</taxon>
    </lineage>
</organism>
<evidence type="ECO:0000256" key="2">
    <source>
        <dbReference type="ARBA" id="ARBA00023125"/>
    </source>
</evidence>
<feature type="domain" description="HTH marR-type" evidence="4">
    <location>
        <begin position="1"/>
        <end position="134"/>
    </location>
</feature>
<sequence length="142" mass="16247">MPDQLSFENVSIYYNKIVNDGKIDNRRDLSARLYLYLTQIKTLGDPTMSELASSVRVSKPAVSNAVKKLQEMGLVDIRESTKDRRVSHLCISDTGKEVLEVLDSADQQFFRKIEEILGDDDFKLFANLWERISQGLEEETKS</sequence>
<keyword evidence="3" id="KW-0804">Transcription</keyword>
<evidence type="ECO:0000313" key="6">
    <source>
        <dbReference type="Proteomes" id="UP001396646"/>
    </source>
</evidence>
<dbReference type="InterPro" id="IPR000835">
    <property type="entry name" value="HTH_MarR-typ"/>
</dbReference>
<reference evidence="5 6" key="1">
    <citation type="submission" date="2024-04" db="EMBL/GenBank/DDBJ databases">
        <title>Methanococcoides sp. LMO-2.</title>
        <authorList>
            <person name="Liang L."/>
        </authorList>
    </citation>
    <scope>NUCLEOTIDE SEQUENCE [LARGE SCALE GENOMIC DNA]</scope>
    <source>
        <strain evidence="5 6">LMO-2</strain>
    </source>
</reference>
<dbReference type="EMBL" id="JBCAUS010000002">
    <property type="protein sequence ID" value="MEL4304703.1"/>
    <property type="molecule type" value="Genomic_DNA"/>
</dbReference>
<dbReference type="PANTHER" id="PTHR42756:SF1">
    <property type="entry name" value="TRANSCRIPTIONAL REPRESSOR OF EMRAB OPERON"/>
    <property type="match status" value="1"/>
</dbReference>
<dbReference type="CDD" id="cd00090">
    <property type="entry name" value="HTH_ARSR"/>
    <property type="match status" value="1"/>
</dbReference>
<dbReference type="PROSITE" id="PS50995">
    <property type="entry name" value="HTH_MARR_2"/>
    <property type="match status" value="1"/>
</dbReference>
<proteinExistence type="predicted"/>